<reference evidence="1 2" key="2">
    <citation type="submission" date="2018-11" db="EMBL/GenBank/DDBJ databases">
        <authorList>
            <consortium name="Pathogen Informatics"/>
        </authorList>
    </citation>
    <scope>NUCLEOTIDE SEQUENCE [LARGE SCALE GENOMIC DNA]</scope>
    <source>
        <strain evidence="1 2">Egypt</strain>
    </source>
</reference>
<name>A0A183B1M7_9TREM</name>
<reference evidence="3" key="1">
    <citation type="submission" date="2016-06" db="UniProtKB">
        <authorList>
            <consortium name="WormBaseParasite"/>
        </authorList>
    </citation>
    <scope>IDENTIFICATION</scope>
</reference>
<evidence type="ECO:0000313" key="1">
    <source>
        <dbReference type="EMBL" id="VDP90383.1"/>
    </source>
</evidence>
<protein>
    <submittedName>
        <fullName evidence="3">Transposase</fullName>
    </submittedName>
</protein>
<keyword evidence="2" id="KW-1185">Reference proteome</keyword>
<gene>
    <name evidence="1" type="ORF">ECPE_LOCUS13111</name>
</gene>
<evidence type="ECO:0000313" key="3">
    <source>
        <dbReference type="WBParaSite" id="ECPE_0001315101-mRNA-1"/>
    </source>
</evidence>
<accession>A0A183B1M7</accession>
<sequence>MSREDRAALTVVLKTARHNGIQFEVPLPWRTGSNRLPDNREIALHRLNYLKARLKRNAQLKEAYCNAMKRDLELGYVERAMREIKKE</sequence>
<dbReference type="AlphaFoldDB" id="A0A183B1M7"/>
<dbReference type="PANTHER" id="PTHR47331">
    <property type="entry name" value="PHD-TYPE DOMAIN-CONTAINING PROTEIN"/>
    <property type="match status" value="1"/>
</dbReference>
<organism evidence="3">
    <name type="scientific">Echinostoma caproni</name>
    <dbReference type="NCBI Taxonomy" id="27848"/>
    <lineage>
        <taxon>Eukaryota</taxon>
        <taxon>Metazoa</taxon>
        <taxon>Spiralia</taxon>
        <taxon>Lophotrochozoa</taxon>
        <taxon>Platyhelminthes</taxon>
        <taxon>Trematoda</taxon>
        <taxon>Digenea</taxon>
        <taxon>Plagiorchiida</taxon>
        <taxon>Echinostomata</taxon>
        <taxon>Echinostomatoidea</taxon>
        <taxon>Echinostomatidae</taxon>
        <taxon>Echinostoma</taxon>
    </lineage>
</organism>
<dbReference type="OrthoDB" id="10059837at2759"/>
<dbReference type="Proteomes" id="UP000272942">
    <property type="component" value="Unassembled WGS sequence"/>
</dbReference>
<dbReference type="PANTHER" id="PTHR47331:SF5">
    <property type="entry name" value="RIBONUCLEASE H"/>
    <property type="match status" value="1"/>
</dbReference>
<evidence type="ECO:0000313" key="2">
    <source>
        <dbReference type="Proteomes" id="UP000272942"/>
    </source>
</evidence>
<proteinExistence type="predicted"/>
<dbReference type="WBParaSite" id="ECPE_0001315101-mRNA-1">
    <property type="protein sequence ID" value="ECPE_0001315101-mRNA-1"/>
    <property type="gene ID" value="ECPE_0001315101"/>
</dbReference>
<dbReference type="EMBL" id="UZAN01054337">
    <property type="protein sequence ID" value="VDP90383.1"/>
    <property type="molecule type" value="Genomic_DNA"/>
</dbReference>